<reference evidence="4" key="1">
    <citation type="submission" date="2018-05" db="EMBL/GenBank/DDBJ databases">
        <authorList>
            <person name="Lanie J.A."/>
            <person name="Ng W.-L."/>
            <person name="Kazmierczak K.M."/>
            <person name="Andrzejewski T.M."/>
            <person name="Davidsen T.M."/>
            <person name="Wayne K.J."/>
            <person name="Tettelin H."/>
            <person name="Glass J.I."/>
            <person name="Rusch D."/>
            <person name="Podicherti R."/>
            <person name="Tsui H.-C.T."/>
            <person name="Winkler M.E."/>
        </authorList>
    </citation>
    <scope>NUCLEOTIDE SEQUENCE</scope>
</reference>
<evidence type="ECO:0000259" key="3">
    <source>
        <dbReference type="Pfam" id="PF00534"/>
    </source>
</evidence>
<keyword evidence="1" id="KW-0328">Glycosyltransferase</keyword>
<dbReference type="Pfam" id="PF00534">
    <property type="entry name" value="Glycos_transf_1"/>
    <property type="match status" value="1"/>
</dbReference>
<gene>
    <name evidence="4" type="ORF">METZ01_LOCUS488664</name>
</gene>
<proteinExistence type="predicted"/>
<dbReference type="InterPro" id="IPR001296">
    <property type="entry name" value="Glyco_trans_1"/>
</dbReference>
<dbReference type="CDD" id="cd03801">
    <property type="entry name" value="GT4_PimA-like"/>
    <property type="match status" value="1"/>
</dbReference>
<evidence type="ECO:0000313" key="4">
    <source>
        <dbReference type="EMBL" id="SVE35810.1"/>
    </source>
</evidence>
<evidence type="ECO:0000256" key="2">
    <source>
        <dbReference type="ARBA" id="ARBA00022679"/>
    </source>
</evidence>
<dbReference type="GO" id="GO:0016757">
    <property type="term" value="F:glycosyltransferase activity"/>
    <property type="evidence" value="ECO:0007669"/>
    <property type="project" value="UniProtKB-KW"/>
</dbReference>
<keyword evidence="2" id="KW-0808">Transferase</keyword>
<protein>
    <recommendedName>
        <fullName evidence="3">Glycosyl transferase family 1 domain-containing protein</fullName>
    </recommendedName>
</protein>
<dbReference type="PANTHER" id="PTHR12526">
    <property type="entry name" value="GLYCOSYLTRANSFERASE"/>
    <property type="match status" value="1"/>
</dbReference>
<feature type="non-terminal residue" evidence="4">
    <location>
        <position position="1"/>
    </location>
</feature>
<dbReference type="EMBL" id="UINC01211772">
    <property type="protein sequence ID" value="SVE35810.1"/>
    <property type="molecule type" value="Genomic_DNA"/>
</dbReference>
<dbReference type="SUPFAM" id="SSF53756">
    <property type="entry name" value="UDP-Glycosyltransferase/glycogen phosphorylase"/>
    <property type="match status" value="1"/>
</dbReference>
<name>A0A383CUU6_9ZZZZ</name>
<dbReference type="Gene3D" id="3.40.50.2000">
    <property type="entry name" value="Glycogen Phosphorylase B"/>
    <property type="match status" value="1"/>
</dbReference>
<evidence type="ECO:0000256" key="1">
    <source>
        <dbReference type="ARBA" id="ARBA00022676"/>
    </source>
</evidence>
<dbReference type="PANTHER" id="PTHR12526:SF510">
    <property type="entry name" value="D-INOSITOL 3-PHOSPHATE GLYCOSYLTRANSFERASE"/>
    <property type="match status" value="1"/>
</dbReference>
<accession>A0A383CUU6</accession>
<sequence length="164" mass="18800">AASKLRKKRNDFEIWIVGSKNEIDLELKNLVKTLHIEENIKFFGQISDSNLSKLYSEALVTAHLVKEAPFGLIVIESMSCGTPVISWKPGGPEETIIHGETGFLIPENNENALIEKIEMFLNSPDLSNKMGKKSRERVEKHFDISQHHSHMRERLLNWINKKTH</sequence>
<feature type="domain" description="Glycosyl transferase family 1" evidence="3">
    <location>
        <begin position="1"/>
        <end position="137"/>
    </location>
</feature>
<organism evidence="4">
    <name type="scientific">marine metagenome</name>
    <dbReference type="NCBI Taxonomy" id="408172"/>
    <lineage>
        <taxon>unclassified sequences</taxon>
        <taxon>metagenomes</taxon>
        <taxon>ecological metagenomes</taxon>
    </lineage>
</organism>
<dbReference type="AlphaFoldDB" id="A0A383CUU6"/>